<dbReference type="RefSeq" id="WP_013169563.1">
    <property type="nucleotide sequence ID" value="NC_014218.1"/>
</dbReference>
<dbReference type="HOGENOM" id="CLU_014015_2_3_11"/>
<organism evidence="7 8">
    <name type="scientific">Arcanobacterium haemolyticum (strain ATCC 9345 / DSM 20595 / CCM 5947 / CCUG 17215 / LMG 16163 / NBRC 15585 / NCTC 8452 / 11018)</name>
    <dbReference type="NCBI Taxonomy" id="644284"/>
    <lineage>
        <taxon>Bacteria</taxon>
        <taxon>Bacillati</taxon>
        <taxon>Actinomycetota</taxon>
        <taxon>Actinomycetes</taxon>
        <taxon>Actinomycetales</taxon>
        <taxon>Actinomycetaceae</taxon>
        <taxon>Arcanobacterium</taxon>
    </lineage>
</organism>
<dbReference type="Gene3D" id="1.10.600.10">
    <property type="entry name" value="Farnesyl Diphosphate Synthase"/>
    <property type="match status" value="1"/>
</dbReference>
<dbReference type="InterPro" id="IPR008949">
    <property type="entry name" value="Isoprenoid_synthase_dom_sf"/>
</dbReference>
<evidence type="ECO:0000313" key="7">
    <source>
        <dbReference type="EMBL" id="ADH92065.1"/>
    </source>
</evidence>
<evidence type="ECO:0000256" key="4">
    <source>
        <dbReference type="ARBA" id="ARBA00022723"/>
    </source>
</evidence>
<dbReference type="Proteomes" id="UP000000376">
    <property type="component" value="Chromosome"/>
</dbReference>
<dbReference type="CDD" id="cd00685">
    <property type="entry name" value="Trans_IPPS_HT"/>
    <property type="match status" value="1"/>
</dbReference>
<evidence type="ECO:0000256" key="5">
    <source>
        <dbReference type="ARBA" id="ARBA00022842"/>
    </source>
</evidence>
<evidence type="ECO:0000256" key="2">
    <source>
        <dbReference type="ARBA" id="ARBA00006706"/>
    </source>
</evidence>
<evidence type="ECO:0000256" key="1">
    <source>
        <dbReference type="ARBA" id="ARBA00001946"/>
    </source>
</evidence>
<dbReference type="AlphaFoldDB" id="D7BMB6"/>
<dbReference type="PANTHER" id="PTHR12001:SF69">
    <property type="entry name" value="ALL TRANS-POLYPRENYL-DIPHOSPHATE SYNTHASE PDSS1"/>
    <property type="match status" value="1"/>
</dbReference>
<evidence type="ECO:0000256" key="3">
    <source>
        <dbReference type="ARBA" id="ARBA00022679"/>
    </source>
</evidence>
<dbReference type="SFLD" id="SFLDS00005">
    <property type="entry name" value="Isoprenoid_Synthase_Type_I"/>
    <property type="match status" value="1"/>
</dbReference>
<dbReference type="InterPro" id="IPR033749">
    <property type="entry name" value="Polyprenyl_synt_CS"/>
</dbReference>
<dbReference type="PROSITE" id="PS00444">
    <property type="entry name" value="POLYPRENYL_SYNTHASE_2"/>
    <property type="match status" value="1"/>
</dbReference>
<dbReference type="Pfam" id="PF00348">
    <property type="entry name" value="polyprenyl_synt"/>
    <property type="match status" value="1"/>
</dbReference>
<dbReference type="PANTHER" id="PTHR12001">
    <property type="entry name" value="GERANYLGERANYL PYROPHOSPHATE SYNTHASE"/>
    <property type="match status" value="1"/>
</dbReference>
<comment type="similarity">
    <text evidence="2 6">Belongs to the FPP/GGPP synthase family.</text>
</comment>
<protein>
    <submittedName>
        <fullName evidence="7">Polyprenyl synthetase</fullName>
    </submittedName>
</protein>
<keyword evidence="3 6" id="KW-0808">Transferase</keyword>
<keyword evidence="5" id="KW-0460">Magnesium</keyword>
<dbReference type="InterPro" id="IPR000092">
    <property type="entry name" value="Polyprenyl_synt"/>
</dbReference>
<keyword evidence="4" id="KW-0479">Metal-binding</keyword>
<dbReference type="GO" id="GO:0008299">
    <property type="term" value="P:isoprenoid biosynthetic process"/>
    <property type="evidence" value="ECO:0007669"/>
    <property type="project" value="InterPro"/>
</dbReference>
<proteinExistence type="inferred from homology"/>
<dbReference type="KEGG" id="ahe:Arch_0307"/>
<comment type="cofactor">
    <cofactor evidence="1">
        <name>Mg(2+)</name>
        <dbReference type="ChEBI" id="CHEBI:18420"/>
    </cofactor>
</comment>
<accession>D7BMB6</accession>
<sequence>MSLISNLFDQQSANLVEELTSRMGEVEAQLRLAVQVDDLVVDEATSHLAKAGGKRLRPALCLLTAQLGPRPASPDVLDSAVVVELTHLATLYHDDVMDEAPLRRGVPSAQYVYGNSSAILAGDVLFARASGIVAKLGPEAVLLHAETFERLCMGQLHETIGPREGEDPIQHHIQVLADKTGSLIAASGRYGVLYSGGDPALAEEIAQFGDKVGVAFQIADDVIDLVSDPEVTGKTPGTDLLEGVPTMPTLLLRKHAAEGTLDETGQRILTFLDHTDLTEGNNLDTVVELLRNHSVVDETRTLAHQWVNDALTHLSAIPQGPVRNALETFARAMVDRLA</sequence>
<dbReference type="eggNOG" id="COG0142">
    <property type="taxonomic scope" value="Bacteria"/>
</dbReference>
<name>D7BMB6_ARCHD</name>
<dbReference type="STRING" id="644284.Arch_0307"/>
<dbReference type="SUPFAM" id="SSF48576">
    <property type="entry name" value="Terpenoid synthases"/>
    <property type="match status" value="1"/>
</dbReference>
<gene>
    <name evidence="7" type="ordered locus">Arch_0307</name>
</gene>
<keyword evidence="8" id="KW-1185">Reference proteome</keyword>
<evidence type="ECO:0000313" key="8">
    <source>
        <dbReference type="Proteomes" id="UP000000376"/>
    </source>
</evidence>
<dbReference type="SFLD" id="SFLDG01017">
    <property type="entry name" value="Polyprenyl_Transferase_Like"/>
    <property type="match status" value="1"/>
</dbReference>
<dbReference type="GO" id="GO:0046872">
    <property type="term" value="F:metal ion binding"/>
    <property type="evidence" value="ECO:0007669"/>
    <property type="project" value="UniProtKB-KW"/>
</dbReference>
<reference evidence="7 8" key="1">
    <citation type="journal article" date="2010" name="Stand. Genomic Sci.">
        <title>Complete genome sequence of Arcanobacterium haemolyticum type strain (11018).</title>
        <authorList>
            <person name="Yasawong M."/>
            <person name="Teshima H."/>
            <person name="Lapidus A."/>
            <person name="Nolan M."/>
            <person name="Lucas S."/>
            <person name="Glavina Del Rio T."/>
            <person name="Tice H."/>
            <person name="Cheng J."/>
            <person name="Bruce D."/>
            <person name="Detter C."/>
            <person name="Tapia R."/>
            <person name="Han C."/>
            <person name="Goodwin L."/>
            <person name="Pitluck S."/>
            <person name="Liolios K."/>
            <person name="Ivanova N."/>
            <person name="Mavromatis K."/>
            <person name="Mikhailova N."/>
            <person name="Pati A."/>
            <person name="Chen A."/>
            <person name="Palaniappan K."/>
            <person name="Land M."/>
            <person name="Hauser L."/>
            <person name="Chang Y."/>
            <person name="Jeffries C."/>
            <person name="Rohde M."/>
            <person name="Sikorski J."/>
            <person name="Pukall R."/>
            <person name="Goker M."/>
            <person name="Woyke T."/>
            <person name="Bristow J."/>
            <person name="Eisen J."/>
            <person name="Markowitz V."/>
            <person name="Hugenholtz P."/>
            <person name="Kyrpides N."/>
            <person name="Klenk H."/>
        </authorList>
    </citation>
    <scope>NUCLEOTIDE SEQUENCE [LARGE SCALE GENOMIC DNA]</scope>
    <source>
        <strain evidence="8">ATCC 9345 / DSM 20595 / CCUG 17215 / LMG 16163 / NBRC 15585 / NCTC 8452 / 11018</strain>
    </source>
</reference>
<evidence type="ECO:0000256" key="6">
    <source>
        <dbReference type="RuleBase" id="RU004466"/>
    </source>
</evidence>
<dbReference type="GO" id="GO:0004659">
    <property type="term" value="F:prenyltransferase activity"/>
    <property type="evidence" value="ECO:0007669"/>
    <property type="project" value="InterPro"/>
</dbReference>
<dbReference type="EMBL" id="CP002045">
    <property type="protein sequence ID" value="ADH92065.1"/>
    <property type="molecule type" value="Genomic_DNA"/>
</dbReference>